<dbReference type="SUPFAM" id="SSF53850">
    <property type="entry name" value="Periplasmic binding protein-like II"/>
    <property type="match status" value="1"/>
</dbReference>
<organism evidence="1 2">
    <name type="scientific">Scylla paramamosain</name>
    <name type="common">Mud crab</name>
    <dbReference type="NCBI Taxonomy" id="85552"/>
    <lineage>
        <taxon>Eukaryota</taxon>
        <taxon>Metazoa</taxon>
        <taxon>Ecdysozoa</taxon>
        <taxon>Arthropoda</taxon>
        <taxon>Crustacea</taxon>
        <taxon>Multicrustacea</taxon>
        <taxon>Malacostraca</taxon>
        <taxon>Eumalacostraca</taxon>
        <taxon>Eucarida</taxon>
        <taxon>Decapoda</taxon>
        <taxon>Pleocyemata</taxon>
        <taxon>Brachyura</taxon>
        <taxon>Eubrachyura</taxon>
        <taxon>Portunoidea</taxon>
        <taxon>Portunidae</taxon>
        <taxon>Portuninae</taxon>
        <taxon>Scylla</taxon>
    </lineage>
</organism>
<gene>
    <name evidence="1" type="ORF">O3P69_013665</name>
</gene>
<reference evidence="1 2" key="1">
    <citation type="submission" date="2023-03" db="EMBL/GenBank/DDBJ databases">
        <title>High-quality genome of Scylla paramamosain provides insights in environmental adaptation.</title>
        <authorList>
            <person name="Zhang L."/>
        </authorList>
    </citation>
    <scope>NUCLEOTIDE SEQUENCE [LARGE SCALE GENOMIC DNA]</scope>
    <source>
        <strain evidence="1">LZ_2023a</strain>
        <tissue evidence="1">Muscle</tissue>
    </source>
</reference>
<dbReference type="EMBL" id="JARAKH010000047">
    <property type="protein sequence ID" value="KAK8377177.1"/>
    <property type="molecule type" value="Genomic_DNA"/>
</dbReference>
<evidence type="ECO:0000313" key="1">
    <source>
        <dbReference type="EMBL" id="KAK8377177.1"/>
    </source>
</evidence>
<sequence>MHYVKVFRCILDDHYSQTGECGAYVISQGFLEPSSLSLAFPKGSPLKKKFDPVILRLKECCILTKMVTKGFENATECLKSITWLIAPSHRSL</sequence>
<dbReference type="Gene3D" id="3.40.190.10">
    <property type="entry name" value="Periplasmic binding protein-like II"/>
    <property type="match status" value="2"/>
</dbReference>
<dbReference type="AlphaFoldDB" id="A0AAW0SR67"/>
<accession>A0AAW0SR67</accession>
<comment type="caution">
    <text evidence="1">The sequence shown here is derived from an EMBL/GenBank/DDBJ whole genome shotgun (WGS) entry which is preliminary data.</text>
</comment>
<protein>
    <submittedName>
        <fullName evidence="1">Uncharacterized protein</fullName>
    </submittedName>
</protein>
<name>A0AAW0SR67_SCYPA</name>
<dbReference type="Proteomes" id="UP001487740">
    <property type="component" value="Unassembled WGS sequence"/>
</dbReference>
<proteinExistence type="predicted"/>
<keyword evidence="2" id="KW-1185">Reference proteome</keyword>
<evidence type="ECO:0000313" key="2">
    <source>
        <dbReference type="Proteomes" id="UP001487740"/>
    </source>
</evidence>